<sequence length="157" mass="17637">MSEIFDLFGEPVPANWGERGRPQHIASQKNRNRVSMLVSLGWSNARIASALFVTLPTLRKHYFSELKFRDVARDRLNATMATKLWELFMAGNVAAGKEFRDFLEKNDLMLYGQTGQPEKPQKAAKLGKKEAAVVAAHQPDRGNRLGDLMARRQGPAN</sequence>
<dbReference type="Proteomes" id="UP001642900">
    <property type="component" value="Unassembled WGS sequence"/>
</dbReference>
<accession>A0A6G4W7B3</accession>
<dbReference type="EMBL" id="JAAKZF010000003">
    <property type="protein sequence ID" value="NGO50444.1"/>
    <property type="molecule type" value="Genomic_DNA"/>
</dbReference>
<gene>
    <name evidence="1" type="ORF">G6N73_04485</name>
</gene>
<name>A0A6G4W7B3_9HYPH</name>
<dbReference type="AlphaFoldDB" id="A0A6G4W7B3"/>
<protein>
    <submittedName>
        <fullName evidence="1">Uncharacterized protein</fullName>
    </submittedName>
</protein>
<evidence type="ECO:0000313" key="1">
    <source>
        <dbReference type="EMBL" id="NGO50444.1"/>
    </source>
</evidence>
<proteinExistence type="predicted"/>
<evidence type="ECO:0000313" key="2">
    <source>
        <dbReference type="Proteomes" id="UP001642900"/>
    </source>
</evidence>
<reference evidence="1 2" key="1">
    <citation type="submission" date="2020-02" db="EMBL/GenBank/DDBJ databases">
        <title>Genome sequence of strain CCNWXJ40-4.</title>
        <authorList>
            <person name="Gao J."/>
            <person name="Sun J."/>
        </authorList>
    </citation>
    <scope>NUCLEOTIDE SEQUENCE [LARGE SCALE GENOMIC DNA]</scope>
    <source>
        <strain evidence="1 2">CCNWXJ 40-4</strain>
    </source>
</reference>
<comment type="caution">
    <text evidence="1">The sequence shown here is derived from an EMBL/GenBank/DDBJ whole genome shotgun (WGS) entry which is preliminary data.</text>
</comment>
<organism evidence="1 2">
    <name type="scientific">Allomesorhizobium camelthorni</name>
    <dbReference type="NCBI Taxonomy" id="475069"/>
    <lineage>
        <taxon>Bacteria</taxon>
        <taxon>Pseudomonadati</taxon>
        <taxon>Pseudomonadota</taxon>
        <taxon>Alphaproteobacteria</taxon>
        <taxon>Hyphomicrobiales</taxon>
        <taxon>Phyllobacteriaceae</taxon>
        <taxon>Allomesorhizobium</taxon>
    </lineage>
</organism>
<keyword evidence="2" id="KW-1185">Reference proteome</keyword>